<dbReference type="SUPFAM" id="SSF57756">
    <property type="entry name" value="Retrovirus zinc finger-like domains"/>
    <property type="match status" value="1"/>
</dbReference>
<feature type="region of interest" description="Disordered" evidence="2">
    <location>
        <begin position="174"/>
        <end position="212"/>
    </location>
</feature>
<proteinExistence type="predicted"/>
<dbReference type="EMBL" id="OU963863">
    <property type="protein sequence ID" value="CAH0384817.1"/>
    <property type="molecule type" value="Genomic_DNA"/>
</dbReference>
<sequence>MVIVISDDDTDGTDQVKALNLPRGAKSAIEKDELTIGSYAKIVNTEMTHANGKAKRLDTTTYVVKIRYDPDNMEYTTCEMTEAMRRVFMDMPQLDLVCCTKLRGLQSEIRKVVELQGRKTNNTNAVWFGRKKKRETTNKENGENPPIPIPKPRQMLGQQDEAKSFAGVLGKSEREEFPSLGNRGSTGSAVKQTYRSEETRKAQAPKRPTVAVSMGGRSYGDIVKAVRGCIGTQGAIGAKIVDAKMQTGPKDRQDQLIINNMEDAIKIRDKLTESKIIATSRQPLVRLVAGIDETLTEQEIKEELSLSGLGLHNIRSFPSNRWGKKLVFCDVADGKKAREILKKGRVSIGYASCNVRLYVGTNTCYRCREEGHHQRECKSFQEYSKCCRSCKQEGHFVVNCTKETKTAKRGPNR</sequence>
<dbReference type="SMART" id="SM00343">
    <property type="entry name" value="ZnF_C2HC"/>
    <property type="match status" value="2"/>
</dbReference>
<dbReference type="GO" id="GO:0008270">
    <property type="term" value="F:zinc ion binding"/>
    <property type="evidence" value="ECO:0007669"/>
    <property type="project" value="UniProtKB-KW"/>
</dbReference>
<dbReference type="GO" id="GO:0003676">
    <property type="term" value="F:nucleic acid binding"/>
    <property type="evidence" value="ECO:0007669"/>
    <property type="project" value="InterPro"/>
</dbReference>
<feature type="region of interest" description="Disordered" evidence="2">
    <location>
        <begin position="132"/>
        <end position="156"/>
    </location>
</feature>
<evidence type="ECO:0000256" key="1">
    <source>
        <dbReference type="PROSITE-ProRule" id="PRU00047"/>
    </source>
</evidence>
<dbReference type="PROSITE" id="PS50158">
    <property type="entry name" value="ZF_CCHC"/>
    <property type="match status" value="1"/>
</dbReference>
<reference evidence="4" key="1">
    <citation type="submission" date="2021-12" db="EMBL/GenBank/DDBJ databases">
        <authorList>
            <person name="King R."/>
        </authorList>
    </citation>
    <scope>NUCLEOTIDE SEQUENCE</scope>
</reference>
<dbReference type="InterPro" id="IPR001878">
    <property type="entry name" value="Znf_CCHC"/>
</dbReference>
<evidence type="ECO:0000313" key="5">
    <source>
        <dbReference type="Proteomes" id="UP001152759"/>
    </source>
</evidence>
<dbReference type="Pfam" id="PF00098">
    <property type="entry name" value="zf-CCHC"/>
    <property type="match status" value="1"/>
</dbReference>
<dbReference type="AlphaFoldDB" id="A0A9P0A573"/>
<evidence type="ECO:0000313" key="4">
    <source>
        <dbReference type="EMBL" id="CAH0384817.1"/>
    </source>
</evidence>
<evidence type="ECO:0000256" key="2">
    <source>
        <dbReference type="SAM" id="MobiDB-lite"/>
    </source>
</evidence>
<dbReference type="InterPro" id="IPR036875">
    <property type="entry name" value="Znf_CCHC_sf"/>
</dbReference>
<accession>A0A9P0A573</accession>
<gene>
    <name evidence="4" type="ORF">BEMITA_LOCUS4109</name>
</gene>
<keyword evidence="1" id="KW-0863">Zinc-finger</keyword>
<feature type="compositionally biased region" description="Polar residues" evidence="2">
    <location>
        <begin position="182"/>
        <end position="193"/>
    </location>
</feature>
<dbReference type="Proteomes" id="UP001152759">
    <property type="component" value="Chromosome 2"/>
</dbReference>
<organism evidence="4 5">
    <name type="scientific">Bemisia tabaci</name>
    <name type="common">Sweetpotato whitefly</name>
    <name type="synonym">Aleurodes tabaci</name>
    <dbReference type="NCBI Taxonomy" id="7038"/>
    <lineage>
        <taxon>Eukaryota</taxon>
        <taxon>Metazoa</taxon>
        <taxon>Ecdysozoa</taxon>
        <taxon>Arthropoda</taxon>
        <taxon>Hexapoda</taxon>
        <taxon>Insecta</taxon>
        <taxon>Pterygota</taxon>
        <taxon>Neoptera</taxon>
        <taxon>Paraneoptera</taxon>
        <taxon>Hemiptera</taxon>
        <taxon>Sternorrhyncha</taxon>
        <taxon>Aleyrodoidea</taxon>
        <taxon>Aleyrodidae</taxon>
        <taxon>Aleyrodinae</taxon>
        <taxon>Bemisia</taxon>
    </lineage>
</organism>
<protein>
    <recommendedName>
        <fullName evidence="3">CCHC-type domain-containing protein</fullName>
    </recommendedName>
</protein>
<keyword evidence="5" id="KW-1185">Reference proteome</keyword>
<evidence type="ECO:0000259" key="3">
    <source>
        <dbReference type="PROSITE" id="PS50158"/>
    </source>
</evidence>
<feature type="domain" description="CCHC-type" evidence="3">
    <location>
        <begin position="364"/>
        <end position="379"/>
    </location>
</feature>
<keyword evidence="1" id="KW-0862">Zinc</keyword>
<dbReference type="Gene3D" id="4.10.60.10">
    <property type="entry name" value="Zinc finger, CCHC-type"/>
    <property type="match status" value="1"/>
</dbReference>
<name>A0A9P0A573_BEMTA</name>
<keyword evidence="1" id="KW-0479">Metal-binding</keyword>